<dbReference type="GO" id="GO:0016887">
    <property type="term" value="F:ATP hydrolysis activity"/>
    <property type="evidence" value="ECO:0007669"/>
    <property type="project" value="InterPro"/>
</dbReference>
<dbReference type="PANTHER" id="PTHR43394:SF1">
    <property type="entry name" value="ATP-BINDING CASSETTE SUB-FAMILY B MEMBER 10, MITOCHONDRIAL"/>
    <property type="match status" value="1"/>
</dbReference>
<evidence type="ECO:0000256" key="2">
    <source>
        <dbReference type="ARBA" id="ARBA00022448"/>
    </source>
</evidence>
<keyword evidence="8 9" id="KW-0472">Membrane</keyword>
<evidence type="ECO:0000256" key="4">
    <source>
        <dbReference type="ARBA" id="ARBA00022692"/>
    </source>
</evidence>
<sequence length="578" mass="64597">MEKAFSSLKYFKKQLILGPLFKVIEVVFELLTPFLMKYIVNDGITNALNGNGVGKIVFPALIILGFCIFGLCSTLVCQYLASIASQGYGTILRNKIFKKVNELSMSDIEKFGRGNLINLVNNDTSRLQNAVAVLIRLVIRAPVLVIGSLICSFIIDVKIGFIFLAIIPIVSLILALITYINGKQYLKVQEKVDEISTYTNDGISGTRVIRAFSKENENIKNYEARTKEYFDETKKANLISALINPLTFLVVNIAIILVIYFGGDFVLKGDLTDGDLVALISYLNQILMALIVVSNLVIIFAKAFSSSKRVNYLFSYEPSVVNAPIINDKNIKIGEELFSFKGVSFKYVDGENEVISNINFNINKGEFVGIIGGTGAGKTTLIKLMERFFDPTKGVITFKGDNIKKYDLKDIRNDISLVNQRNILFNGTIKSNLLMAKKDATDEEIINSLRLAEAYSFIKDYEDGINHPVYEGGKNFSGGQKQRISLARSVLKNSELLILDDSTSALDYLTDKKVRDNILHIKDITVVIISQRATSLMHCDKIIVMDDGKIDSIGRHEDLLKTSDIYKEIYYSQTHNNE</sequence>
<feature type="transmembrane region" description="Helical" evidence="9">
    <location>
        <begin position="282"/>
        <end position="301"/>
    </location>
</feature>
<accession>A0A9D9DIX8</accession>
<dbReference type="Pfam" id="PF00005">
    <property type="entry name" value="ABC_tran"/>
    <property type="match status" value="1"/>
</dbReference>
<evidence type="ECO:0000256" key="9">
    <source>
        <dbReference type="SAM" id="Phobius"/>
    </source>
</evidence>
<dbReference type="SUPFAM" id="SSF52540">
    <property type="entry name" value="P-loop containing nucleoside triphosphate hydrolases"/>
    <property type="match status" value="1"/>
</dbReference>
<dbReference type="EMBL" id="JADIMY010000077">
    <property type="protein sequence ID" value="MBO8427632.1"/>
    <property type="molecule type" value="Genomic_DNA"/>
</dbReference>
<evidence type="ECO:0000256" key="8">
    <source>
        <dbReference type="ARBA" id="ARBA00023136"/>
    </source>
</evidence>
<dbReference type="InterPro" id="IPR003439">
    <property type="entry name" value="ABC_transporter-like_ATP-bd"/>
</dbReference>
<comment type="subcellular location">
    <subcellularLocation>
        <location evidence="1">Cell membrane</location>
        <topology evidence="1">Multi-pass membrane protein</topology>
    </subcellularLocation>
</comment>
<gene>
    <name evidence="12" type="ORF">IAC58_03670</name>
</gene>
<evidence type="ECO:0000256" key="5">
    <source>
        <dbReference type="ARBA" id="ARBA00022741"/>
    </source>
</evidence>
<dbReference type="CDD" id="cd18548">
    <property type="entry name" value="ABC_6TM_Tm287_like"/>
    <property type="match status" value="1"/>
</dbReference>
<evidence type="ECO:0000256" key="3">
    <source>
        <dbReference type="ARBA" id="ARBA00022475"/>
    </source>
</evidence>
<keyword evidence="2" id="KW-0813">Transport</keyword>
<dbReference type="InterPro" id="IPR027417">
    <property type="entry name" value="P-loop_NTPase"/>
</dbReference>
<dbReference type="PROSITE" id="PS00211">
    <property type="entry name" value="ABC_TRANSPORTER_1"/>
    <property type="match status" value="1"/>
</dbReference>
<name>A0A9D9DIX8_9BACL</name>
<dbReference type="InterPro" id="IPR017871">
    <property type="entry name" value="ABC_transporter-like_CS"/>
</dbReference>
<dbReference type="PANTHER" id="PTHR43394">
    <property type="entry name" value="ATP-DEPENDENT PERMEASE MDL1, MITOCHONDRIAL"/>
    <property type="match status" value="1"/>
</dbReference>
<evidence type="ECO:0000259" key="10">
    <source>
        <dbReference type="PROSITE" id="PS50893"/>
    </source>
</evidence>
<organism evidence="12 13">
    <name type="scientific">Candidatus Onthovivens merdipullorum</name>
    <dbReference type="NCBI Taxonomy" id="2840889"/>
    <lineage>
        <taxon>Bacteria</taxon>
        <taxon>Bacillati</taxon>
        <taxon>Bacillota</taxon>
        <taxon>Bacilli</taxon>
        <taxon>Bacillales</taxon>
        <taxon>Candidatus Onthovivens</taxon>
    </lineage>
</organism>
<dbReference type="Gene3D" id="3.40.50.300">
    <property type="entry name" value="P-loop containing nucleotide triphosphate hydrolases"/>
    <property type="match status" value="1"/>
</dbReference>
<evidence type="ECO:0000313" key="13">
    <source>
        <dbReference type="Proteomes" id="UP000823613"/>
    </source>
</evidence>
<keyword evidence="3" id="KW-1003">Cell membrane</keyword>
<evidence type="ECO:0000259" key="11">
    <source>
        <dbReference type="PROSITE" id="PS50929"/>
    </source>
</evidence>
<feature type="transmembrane region" description="Helical" evidence="9">
    <location>
        <begin position="56"/>
        <end position="81"/>
    </location>
</feature>
<dbReference type="Proteomes" id="UP000823613">
    <property type="component" value="Unassembled WGS sequence"/>
</dbReference>
<proteinExistence type="predicted"/>
<feature type="transmembrane region" description="Helical" evidence="9">
    <location>
        <begin position="133"/>
        <end position="155"/>
    </location>
</feature>
<dbReference type="InterPro" id="IPR039421">
    <property type="entry name" value="Type_1_exporter"/>
</dbReference>
<dbReference type="Gene3D" id="1.20.1560.10">
    <property type="entry name" value="ABC transporter type 1, transmembrane domain"/>
    <property type="match status" value="1"/>
</dbReference>
<evidence type="ECO:0000256" key="1">
    <source>
        <dbReference type="ARBA" id="ARBA00004651"/>
    </source>
</evidence>
<dbReference type="FunFam" id="3.40.50.300:FF:000221">
    <property type="entry name" value="Multidrug ABC transporter ATP-binding protein"/>
    <property type="match status" value="1"/>
</dbReference>
<dbReference type="PROSITE" id="PS50929">
    <property type="entry name" value="ABC_TM1F"/>
    <property type="match status" value="1"/>
</dbReference>
<evidence type="ECO:0000256" key="7">
    <source>
        <dbReference type="ARBA" id="ARBA00022989"/>
    </source>
</evidence>
<evidence type="ECO:0000256" key="6">
    <source>
        <dbReference type="ARBA" id="ARBA00022840"/>
    </source>
</evidence>
<keyword evidence="6 12" id="KW-0067">ATP-binding</keyword>
<dbReference type="Pfam" id="PF00664">
    <property type="entry name" value="ABC_membrane"/>
    <property type="match status" value="1"/>
</dbReference>
<reference evidence="12" key="2">
    <citation type="journal article" date="2021" name="PeerJ">
        <title>Extensive microbial diversity within the chicken gut microbiome revealed by metagenomics and culture.</title>
        <authorList>
            <person name="Gilroy R."/>
            <person name="Ravi A."/>
            <person name="Getino M."/>
            <person name="Pursley I."/>
            <person name="Horton D.L."/>
            <person name="Alikhan N.F."/>
            <person name="Baker D."/>
            <person name="Gharbi K."/>
            <person name="Hall N."/>
            <person name="Watson M."/>
            <person name="Adriaenssens E.M."/>
            <person name="Foster-Nyarko E."/>
            <person name="Jarju S."/>
            <person name="Secka A."/>
            <person name="Antonio M."/>
            <person name="Oren A."/>
            <person name="Chaudhuri R.R."/>
            <person name="La Ragione R."/>
            <person name="Hildebrand F."/>
            <person name="Pallen M.J."/>
        </authorList>
    </citation>
    <scope>NUCLEOTIDE SEQUENCE</scope>
    <source>
        <strain evidence="12">11159</strain>
    </source>
</reference>
<keyword evidence="4 9" id="KW-0812">Transmembrane</keyword>
<dbReference type="PROSITE" id="PS50893">
    <property type="entry name" value="ABC_TRANSPORTER_2"/>
    <property type="match status" value="1"/>
</dbReference>
<reference evidence="12" key="1">
    <citation type="submission" date="2020-10" db="EMBL/GenBank/DDBJ databases">
        <authorList>
            <person name="Gilroy R."/>
        </authorList>
    </citation>
    <scope>NUCLEOTIDE SEQUENCE</scope>
    <source>
        <strain evidence="12">11159</strain>
    </source>
</reference>
<dbReference type="AlphaFoldDB" id="A0A9D9DIX8"/>
<feature type="domain" description="ABC transmembrane type-1" evidence="11">
    <location>
        <begin position="16"/>
        <end position="302"/>
    </location>
</feature>
<feature type="transmembrane region" description="Helical" evidence="9">
    <location>
        <begin position="242"/>
        <end position="262"/>
    </location>
</feature>
<dbReference type="GO" id="GO:0015421">
    <property type="term" value="F:ABC-type oligopeptide transporter activity"/>
    <property type="evidence" value="ECO:0007669"/>
    <property type="project" value="TreeGrafter"/>
</dbReference>
<dbReference type="GO" id="GO:0005524">
    <property type="term" value="F:ATP binding"/>
    <property type="evidence" value="ECO:0007669"/>
    <property type="project" value="UniProtKB-KW"/>
</dbReference>
<comment type="caution">
    <text evidence="12">The sequence shown here is derived from an EMBL/GenBank/DDBJ whole genome shotgun (WGS) entry which is preliminary data.</text>
</comment>
<protein>
    <submittedName>
        <fullName evidence="12">ABC transporter ATP-binding protein</fullName>
    </submittedName>
</protein>
<feature type="transmembrane region" description="Helical" evidence="9">
    <location>
        <begin position="161"/>
        <end position="181"/>
    </location>
</feature>
<evidence type="ECO:0000313" key="12">
    <source>
        <dbReference type="EMBL" id="MBO8427632.1"/>
    </source>
</evidence>
<dbReference type="InterPro" id="IPR036640">
    <property type="entry name" value="ABC1_TM_sf"/>
</dbReference>
<dbReference type="SMART" id="SM00382">
    <property type="entry name" value="AAA"/>
    <property type="match status" value="1"/>
</dbReference>
<dbReference type="InterPro" id="IPR011527">
    <property type="entry name" value="ABC1_TM_dom"/>
</dbReference>
<keyword evidence="7 9" id="KW-1133">Transmembrane helix</keyword>
<dbReference type="SUPFAM" id="SSF90123">
    <property type="entry name" value="ABC transporter transmembrane region"/>
    <property type="match status" value="1"/>
</dbReference>
<keyword evidence="5" id="KW-0547">Nucleotide-binding</keyword>
<dbReference type="GO" id="GO:0005886">
    <property type="term" value="C:plasma membrane"/>
    <property type="evidence" value="ECO:0007669"/>
    <property type="project" value="UniProtKB-SubCell"/>
</dbReference>
<dbReference type="InterPro" id="IPR003593">
    <property type="entry name" value="AAA+_ATPase"/>
</dbReference>
<feature type="domain" description="ABC transporter" evidence="10">
    <location>
        <begin position="338"/>
        <end position="572"/>
    </location>
</feature>